<comment type="caution">
    <text evidence="2">The sequence shown here is derived from an EMBL/GenBank/DDBJ whole genome shotgun (WGS) entry which is preliminary data.</text>
</comment>
<gene>
    <name evidence="2" type="ORF">GCM10022288_15580</name>
</gene>
<proteinExistence type="predicted"/>
<evidence type="ECO:0000313" key="3">
    <source>
        <dbReference type="Proteomes" id="UP001500213"/>
    </source>
</evidence>
<protein>
    <submittedName>
        <fullName evidence="2">Uncharacterized protein</fullName>
    </submittedName>
</protein>
<organism evidence="2 3">
    <name type="scientific">Gryllotalpicola kribbensis</name>
    <dbReference type="NCBI Taxonomy" id="993084"/>
    <lineage>
        <taxon>Bacteria</taxon>
        <taxon>Bacillati</taxon>
        <taxon>Actinomycetota</taxon>
        <taxon>Actinomycetes</taxon>
        <taxon>Micrococcales</taxon>
        <taxon>Microbacteriaceae</taxon>
        <taxon>Gryllotalpicola</taxon>
    </lineage>
</organism>
<accession>A0ABP8AS84</accession>
<keyword evidence="3" id="KW-1185">Reference proteome</keyword>
<evidence type="ECO:0000313" key="2">
    <source>
        <dbReference type="EMBL" id="GAA4188784.1"/>
    </source>
</evidence>
<dbReference type="RefSeq" id="WP_344775568.1">
    <property type="nucleotide sequence ID" value="NZ_BAABBX010000013.1"/>
</dbReference>
<dbReference type="Proteomes" id="UP001500213">
    <property type="component" value="Unassembled WGS sequence"/>
</dbReference>
<sequence length="154" mass="16980">MSTPASQSEIARRRKRTATGMFAREETKPQNSAPEVALDLGYSLRDIAGVNGADALRKARAARRAQVERLLSDGLAPGIVTVISPGYTRNGALKWSLRDDETMTLREGIIEKTDSPQRVEEDLPIDVLIVSREALARREQLAAHRRTRSAASEE</sequence>
<name>A0ABP8AS84_9MICO</name>
<reference evidence="3" key="1">
    <citation type="journal article" date="2019" name="Int. J. Syst. Evol. Microbiol.">
        <title>The Global Catalogue of Microorganisms (GCM) 10K type strain sequencing project: providing services to taxonomists for standard genome sequencing and annotation.</title>
        <authorList>
            <consortium name="The Broad Institute Genomics Platform"/>
            <consortium name="The Broad Institute Genome Sequencing Center for Infectious Disease"/>
            <person name="Wu L."/>
            <person name="Ma J."/>
        </authorList>
    </citation>
    <scope>NUCLEOTIDE SEQUENCE [LARGE SCALE GENOMIC DNA]</scope>
    <source>
        <strain evidence="3">JCM 17593</strain>
    </source>
</reference>
<feature type="region of interest" description="Disordered" evidence="1">
    <location>
        <begin position="1"/>
        <end position="33"/>
    </location>
</feature>
<dbReference type="EMBL" id="BAABBX010000013">
    <property type="protein sequence ID" value="GAA4188784.1"/>
    <property type="molecule type" value="Genomic_DNA"/>
</dbReference>
<evidence type="ECO:0000256" key="1">
    <source>
        <dbReference type="SAM" id="MobiDB-lite"/>
    </source>
</evidence>